<dbReference type="Proteomes" id="UP001060170">
    <property type="component" value="Chromosome 8"/>
</dbReference>
<keyword evidence="2" id="KW-1185">Reference proteome</keyword>
<sequence>MLHNKTIGAILALFSCCNIIKAAHPSQVTVGIEATGSDIISYPIHGFHPPSGEGYSPHSDLLADQIMSKSNPARSQSLPASGKNPSLAFEDDCMSLSLPPESPPPQSPSPKPKPRRVRSKSAGTNERSSRRRGSFKPGLASMEEVDESAHDVPRAETPKRGPAKVKDRVLSPLAEAPALKSLLPLRSTDKAEDVTSRSVKPDAQLYKDLPVIHEVKPSNQKVNTYRSIPKGQPAYFEEDRFGVPGNGHDLKPESEEDDFFPAALMHKSFSLPDVAKIYSGRLADMDYEHKERPVLHFSPEKTVQGKSLPTEPSIATPEEADLKQVASPLRDHSSSPLKVEDEKTIMMAPNSPKDSTPARKSLFFIPEAPEVDYVVKSGHHSAPSTPPDGYVDKQMVTPGSPVSSNSGRSSSTLKPQGPEANNRDLTLHDAQKTREPPPPVSPIEFDGKSMVTPSSPISSSARKILKSQEQAKHAAFPVPQAELPPDHEPSTKPIQATATHDSQSEKSEQNVHPESVSTFAEPPRPNLPDLLAERHGHSAIPPSVIEEISDHSSHSAEQLKVDIPRFPYDYASDFEYHPHAVDPAYNHPSPVTKTLGVDSFHPHGSWGGMDDRTAHPESEPTSPISSRFDSPEPFWEENDRSLNPETGENLKVRIPSLRFDSDSDSEYHLPGPHPISPHTPASPSGFESDNESKGHKISSVPHAFDILKWLEDELPHIKMDEARLNKILNMDEQHAKVKGNKLDDIPDLDEHVKMKENKLNQVLDIDQPELKSSPETATQKPVDEPTPNEVEKQIANVESLSPKSPASESSKVEVPAPEMKTSSPTRYRIAFHKTMERTSIELKKLWSFLSNILDKLNLRKPRSQLHSNPPSELSKSSHPETDRKSSVVDEMPSPSYSEAVGTIGNHNQQSKDLWRVLDQKPSNPSSLTAFTPPLQVTGPESLMRGHVPNERDELRIRKKPIEPPTDVLNFQPKTKRTGPRLTRSRSRKTLEQVAAIYNRIRSLSRFIQRYINQTKRILAKVYRDLKNPIPTSSQNPPK</sequence>
<protein>
    <submittedName>
        <fullName evidence="1">Uncharacterized protein</fullName>
    </submittedName>
</protein>
<reference evidence="2" key="1">
    <citation type="journal article" date="2018" name="BMC Genomics">
        <title>Genomic insights into host adaptation between the wheat stripe rust pathogen (Puccinia striiformis f. sp. tritici) and the barley stripe rust pathogen (Puccinia striiformis f. sp. hordei).</title>
        <authorList>
            <person name="Xia C."/>
            <person name="Wang M."/>
            <person name="Yin C."/>
            <person name="Cornejo O.E."/>
            <person name="Hulbert S.H."/>
            <person name="Chen X."/>
        </authorList>
    </citation>
    <scope>NUCLEOTIDE SEQUENCE [LARGE SCALE GENOMIC DNA]</scope>
    <source>
        <strain evidence="2">93-210</strain>
    </source>
</reference>
<evidence type="ECO:0000313" key="2">
    <source>
        <dbReference type="Proteomes" id="UP001060170"/>
    </source>
</evidence>
<gene>
    <name evidence="1" type="ORF">MJO28_008264</name>
</gene>
<accession>A0ACC0EBB4</accession>
<organism evidence="1 2">
    <name type="scientific">Puccinia striiformis f. sp. tritici</name>
    <dbReference type="NCBI Taxonomy" id="168172"/>
    <lineage>
        <taxon>Eukaryota</taxon>
        <taxon>Fungi</taxon>
        <taxon>Dikarya</taxon>
        <taxon>Basidiomycota</taxon>
        <taxon>Pucciniomycotina</taxon>
        <taxon>Pucciniomycetes</taxon>
        <taxon>Pucciniales</taxon>
        <taxon>Pucciniaceae</taxon>
        <taxon>Puccinia</taxon>
    </lineage>
</organism>
<name>A0ACC0EBB4_9BASI</name>
<dbReference type="EMBL" id="CM045872">
    <property type="protein sequence ID" value="KAI7949443.1"/>
    <property type="molecule type" value="Genomic_DNA"/>
</dbReference>
<proteinExistence type="predicted"/>
<reference evidence="1 2" key="3">
    <citation type="journal article" date="2022" name="Microbiol. Spectr.">
        <title>Folding features and dynamics of 3D genome architecture in plant fungal pathogens.</title>
        <authorList>
            <person name="Xia C."/>
        </authorList>
    </citation>
    <scope>NUCLEOTIDE SEQUENCE [LARGE SCALE GENOMIC DNA]</scope>
    <source>
        <strain evidence="1 2">93-210</strain>
    </source>
</reference>
<reference evidence="2" key="2">
    <citation type="journal article" date="2018" name="Mol. Plant Microbe Interact.">
        <title>Genome sequence resources for the wheat stripe rust pathogen (Puccinia striiformis f. sp. tritici) and the barley stripe rust pathogen (Puccinia striiformis f. sp. hordei).</title>
        <authorList>
            <person name="Xia C."/>
            <person name="Wang M."/>
            <person name="Yin C."/>
            <person name="Cornejo O.E."/>
            <person name="Hulbert S.H."/>
            <person name="Chen X."/>
        </authorList>
    </citation>
    <scope>NUCLEOTIDE SEQUENCE [LARGE SCALE GENOMIC DNA]</scope>
    <source>
        <strain evidence="2">93-210</strain>
    </source>
</reference>
<comment type="caution">
    <text evidence="1">The sequence shown here is derived from an EMBL/GenBank/DDBJ whole genome shotgun (WGS) entry which is preliminary data.</text>
</comment>
<evidence type="ECO:0000313" key="1">
    <source>
        <dbReference type="EMBL" id="KAI7949443.1"/>
    </source>
</evidence>